<dbReference type="Gene3D" id="2.170.120.30">
    <property type="match status" value="1"/>
</dbReference>
<evidence type="ECO:0000313" key="3">
    <source>
        <dbReference type="Proteomes" id="UP000823637"/>
    </source>
</evidence>
<proteinExistence type="predicted"/>
<evidence type="ECO:0000256" key="1">
    <source>
        <dbReference type="SAM" id="Phobius"/>
    </source>
</evidence>
<dbReference type="InterPro" id="IPR053154">
    <property type="entry name" value="c-di-AMP_regulator"/>
</dbReference>
<evidence type="ECO:0000313" key="2">
    <source>
        <dbReference type="EMBL" id="MBO8446144.1"/>
    </source>
</evidence>
<evidence type="ECO:0008006" key="4">
    <source>
        <dbReference type="Google" id="ProtNLM"/>
    </source>
</evidence>
<feature type="transmembrane region" description="Helical" evidence="1">
    <location>
        <begin position="29"/>
        <end position="46"/>
    </location>
</feature>
<keyword evidence="1" id="KW-0472">Membrane</keyword>
<name>A0A9D9HCT0_9BACT</name>
<dbReference type="EMBL" id="JADIMR010000003">
    <property type="protein sequence ID" value="MBO8446144.1"/>
    <property type="molecule type" value="Genomic_DNA"/>
</dbReference>
<dbReference type="Pfam" id="PF07949">
    <property type="entry name" value="YbbR"/>
    <property type="match status" value="1"/>
</dbReference>
<protein>
    <recommendedName>
        <fullName evidence="4">YbbR-like protein</fullName>
    </recommendedName>
</protein>
<dbReference type="Proteomes" id="UP000823637">
    <property type="component" value="Unassembled WGS sequence"/>
</dbReference>
<organism evidence="2 3">
    <name type="scientific">Candidatus Enterocola intestinipullorum</name>
    <dbReference type="NCBI Taxonomy" id="2840783"/>
    <lineage>
        <taxon>Bacteria</taxon>
        <taxon>Pseudomonadati</taxon>
        <taxon>Bacteroidota</taxon>
        <taxon>Bacteroidia</taxon>
        <taxon>Bacteroidales</taxon>
        <taxon>Candidatus Enterocola</taxon>
    </lineage>
</organism>
<keyword evidence="1" id="KW-0812">Transmembrane</keyword>
<sequence length="337" mass="38614">MADKTDIRNKIASLWERFKAFFLKNRKNALVFLLCLLISFGCWMAIMQNKTYEVWVNYPLQYKNAPPDVELYADLTTNISIRVRDKAKNVFPYQRRNFRPAVVDFNNNDLVTLNGNNYTISFTNVFEESIKHNFAQSSVIVDYFPKDLSFEVVPIDTKKLPVKVNLDISCRKQFHLSDSITVSPDSITLYARSSVLDTINIIETHILRANNLNDTLTTTLGLSLPPRTKSVPERIEITVPVEAFTEGVQSVPVTVKNVPQKLKVRTFPEQVTIKYLIGISKYADVEASDFGVSIDYEKLIESRSKNEFVDLDYYPSEAKNCKITPPSVEWMIEVVED</sequence>
<gene>
    <name evidence="2" type="ORF">IAC32_00125</name>
</gene>
<dbReference type="InterPro" id="IPR012505">
    <property type="entry name" value="YbbR"/>
</dbReference>
<accession>A0A9D9HCT0</accession>
<dbReference type="Gene3D" id="2.170.120.40">
    <property type="entry name" value="YbbR-like domain"/>
    <property type="match status" value="1"/>
</dbReference>
<keyword evidence="1" id="KW-1133">Transmembrane helix</keyword>
<dbReference type="AlphaFoldDB" id="A0A9D9HCT0"/>
<comment type="caution">
    <text evidence="2">The sequence shown here is derived from an EMBL/GenBank/DDBJ whole genome shotgun (WGS) entry which is preliminary data.</text>
</comment>
<dbReference type="PANTHER" id="PTHR37804:SF1">
    <property type="entry name" value="CDAA REGULATORY PROTEIN CDAR"/>
    <property type="match status" value="1"/>
</dbReference>
<reference evidence="2" key="2">
    <citation type="journal article" date="2021" name="PeerJ">
        <title>Extensive microbial diversity within the chicken gut microbiome revealed by metagenomics and culture.</title>
        <authorList>
            <person name="Gilroy R."/>
            <person name="Ravi A."/>
            <person name="Getino M."/>
            <person name="Pursley I."/>
            <person name="Horton D.L."/>
            <person name="Alikhan N.F."/>
            <person name="Baker D."/>
            <person name="Gharbi K."/>
            <person name="Hall N."/>
            <person name="Watson M."/>
            <person name="Adriaenssens E.M."/>
            <person name="Foster-Nyarko E."/>
            <person name="Jarju S."/>
            <person name="Secka A."/>
            <person name="Antonio M."/>
            <person name="Oren A."/>
            <person name="Chaudhuri R.R."/>
            <person name="La Ragione R."/>
            <person name="Hildebrand F."/>
            <person name="Pallen M.J."/>
        </authorList>
    </citation>
    <scope>NUCLEOTIDE SEQUENCE</scope>
    <source>
        <strain evidence="2">D3-1215</strain>
    </source>
</reference>
<dbReference type="PANTHER" id="PTHR37804">
    <property type="entry name" value="CDAA REGULATORY PROTEIN CDAR"/>
    <property type="match status" value="1"/>
</dbReference>
<reference evidence="2" key="1">
    <citation type="submission" date="2020-10" db="EMBL/GenBank/DDBJ databases">
        <authorList>
            <person name="Gilroy R."/>
        </authorList>
    </citation>
    <scope>NUCLEOTIDE SEQUENCE</scope>
    <source>
        <strain evidence="2">D3-1215</strain>
    </source>
</reference>